<protein>
    <submittedName>
        <fullName evidence="1">Uncharacterized protein</fullName>
    </submittedName>
</protein>
<gene>
    <name evidence="1" type="ORF">KUCA_T00002344001</name>
</gene>
<keyword evidence="2" id="KW-1185">Reference proteome</keyword>
<accession>W6MMY8</accession>
<organism evidence="1 2">
    <name type="scientific">Kuraishia capsulata CBS 1993</name>
    <dbReference type="NCBI Taxonomy" id="1382522"/>
    <lineage>
        <taxon>Eukaryota</taxon>
        <taxon>Fungi</taxon>
        <taxon>Dikarya</taxon>
        <taxon>Ascomycota</taxon>
        <taxon>Saccharomycotina</taxon>
        <taxon>Pichiomycetes</taxon>
        <taxon>Pichiales</taxon>
        <taxon>Pichiaceae</taxon>
        <taxon>Kuraishia</taxon>
    </lineage>
</organism>
<reference evidence="1" key="1">
    <citation type="submission" date="2013-12" db="EMBL/GenBank/DDBJ databases">
        <authorList>
            <person name="Genoscope - CEA"/>
        </authorList>
    </citation>
    <scope>NUCLEOTIDE SEQUENCE</scope>
    <source>
        <strain evidence="1">CBS 1993</strain>
    </source>
</reference>
<sequence length="101" mass="11025">MIGLGAVCPFKGKKQSKCPGLTKSRFELKTTLLHPNIPMIATDLQVNIFCVMQTTCGPIAHVMYDCPSGLGPFPIVEGIPRSREKAMCQTLPIVFCLRTTS</sequence>
<dbReference type="GeneID" id="34519766"/>
<reference evidence="1" key="2">
    <citation type="submission" date="2014-02" db="EMBL/GenBank/DDBJ databases">
        <title>Complete DNA sequence of /Kuraishia capsulata/ illustrates novel genomic features among budding yeasts (/Saccharomycotina/).</title>
        <authorList>
            <person name="Morales L."/>
            <person name="Noel B."/>
            <person name="Porcel B."/>
            <person name="Marcet-Houben M."/>
            <person name="Hullo M-F."/>
            <person name="Sacerdot C."/>
            <person name="Tekaia F."/>
            <person name="Leh-Louis V."/>
            <person name="Despons L."/>
            <person name="Khanna V."/>
            <person name="Aury J-M."/>
            <person name="Barbe V."/>
            <person name="Couloux A."/>
            <person name="Labadie K."/>
            <person name="Pelletier E."/>
            <person name="Souciet J-L."/>
            <person name="Boekhout T."/>
            <person name="Gabaldon T."/>
            <person name="Wincker P."/>
            <person name="Dujon B."/>
        </authorList>
    </citation>
    <scope>NUCLEOTIDE SEQUENCE</scope>
    <source>
        <strain evidence="1">CBS 1993</strain>
    </source>
</reference>
<name>W6MMY8_9ASCO</name>
<evidence type="ECO:0000313" key="1">
    <source>
        <dbReference type="EMBL" id="CDK26372.1"/>
    </source>
</evidence>
<proteinExistence type="predicted"/>
<evidence type="ECO:0000313" key="2">
    <source>
        <dbReference type="Proteomes" id="UP000019384"/>
    </source>
</evidence>
<dbReference type="HOGENOM" id="CLU_2292120_0_0_1"/>
<dbReference type="RefSeq" id="XP_022458378.1">
    <property type="nucleotide sequence ID" value="XM_022602589.1"/>
</dbReference>
<dbReference type="EMBL" id="HG793127">
    <property type="protein sequence ID" value="CDK26372.1"/>
    <property type="molecule type" value="Genomic_DNA"/>
</dbReference>
<dbReference type="AlphaFoldDB" id="W6MMY8"/>
<dbReference type="Proteomes" id="UP000019384">
    <property type="component" value="Unassembled WGS sequence"/>
</dbReference>